<keyword evidence="4" id="KW-1185">Reference proteome</keyword>
<reference evidence="3 4" key="1">
    <citation type="submission" date="2014-03" db="EMBL/GenBank/DDBJ databases">
        <title>The draft genome sequence of Thalassospira mesophila JCM 18969.</title>
        <authorList>
            <person name="Lai Q."/>
            <person name="Shao Z."/>
        </authorList>
    </citation>
    <scope>NUCLEOTIDE SEQUENCE [LARGE SCALE GENOMIC DNA]</scope>
    <source>
        <strain evidence="3 4">JCM 18969</strain>
    </source>
</reference>
<feature type="region of interest" description="Disordered" evidence="1">
    <location>
        <begin position="318"/>
        <end position="337"/>
    </location>
</feature>
<evidence type="ECO:0008006" key="5">
    <source>
        <dbReference type="Google" id="ProtNLM"/>
    </source>
</evidence>
<accession>A0A1Y2L4E9</accession>
<gene>
    <name evidence="3" type="ORF">TMES_02965</name>
</gene>
<proteinExistence type="predicted"/>
<dbReference type="AlphaFoldDB" id="A0A1Y2L4E9"/>
<evidence type="ECO:0000256" key="1">
    <source>
        <dbReference type="SAM" id="MobiDB-lite"/>
    </source>
</evidence>
<dbReference type="SUPFAM" id="SSF53850">
    <property type="entry name" value="Periplasmic binding protein-like II"/>
    <property type="match status" value="1"/>
</dbReference>
<sequence>MIKMKRPALTVFCAAVYLAIVVAGMAATRSQAQQTHQPRQQPDGQAISARLPVDINSDFCQGRQTWEEFSEYHVELLRLALTYSNSGIVIKPVCMDYPTEKRRIALLQAGDETNIVFFGTTPEREHQLRAVHFPIFLGTTGLRLFMTLPDVSSRLNQISSLEDLRQFSFGQGLGWPDGAILQENGLTVVDGRYLTLHAMLARGRFDLYPRAYWQIRNEYDWMHTAEPSLVINNRVALYYPQPIYFFVSPDQAQLHDAILIGLKRAWKDGAVMALLRKNRETGPSFRNIDPTSLHLIHLPKIEQTTETDDAMQKYGLVDGSNFTTKPAPASRKNQPPS</sequence>
<evidence type="ECO:0000313" key="4">
    <source>
        <dbReference type="Proteomes" id="UP000193391"/>
    </source>
</evidence>
<organism evidence="3 4">
    <name type="scientific">Thalassospira mesophila</name>
    <dbReference type="NCBI Taxonomy" id="1293891"/>
    <lineage>
        <taxon>Bacteria</taxon>
        <taxon>Pseudomonadati</taxon>
        <taxon>Pseudomonadota</taxon>
        <taxon>Alphaproteobacteria</taxon>
        <taxon>Rhodospirillales</taxon>
        <taxon>Thalassospiraceae</taxon>
        <taxon>Thalassospira</taxon>
    </lineage>
</organism>
<feature type="signal peptide" evidence="2">
    <location>
        <begin position="1"/>
        <end position="32"/>
    </location>
</feature>
<name>A0A1Y2L4E9_9PROT</name>
<evidence type="ECO:0000313" key="3">
    <source>
        <dbReference type="EMBL" id="OSQ40695.1"/>
    </source>
</evidence>
<feature type="chain" id="PRO_5012305284" description="Solute-binding protein family 3/N-terminal domain-containing protein" evidence="2">
    <location>
        <begin position="33"/>
        <end position="337"/>
    </location>
</feature>
<dbReference type="Proteomes" id="UP000193391">
    <property type="component" value="Unassembled WGS sequence"/>
</dbReference>
<dbReference type="EMBL" id="JFKA01000001">
    <property type="protein sequence ID" value="OSQ40695.1"/>
    <property type="molecule type" value="Genomic_DNA"/>
</dbReference>
<keyword evidence="2" id="KW-0732">Signal</keyword>
<comment type="caution">
    <text evidence="3">The sequence shown here is derived from an EMBL/GenBank/DDBJ whole genome shotgun (WGS) entry which is preliminary data.</text>
</comment>
<evidence type="ECO:0000256" key="2">
    <source>
        <dbReference type="SAM" id="SignalP"/>
    </source>
</evidence>
<dbReference type="STRING" id="1293891.TMES_02965"/>
<protein>
    <recommendedName>
        <fullName evidence="5">Solute-binding protein family 3/N-terminal domain-containing protein</fullName>
    </recommendedName>
</protein>